<dbReference type="SFLD" id="SFLDS00003">
    <property type="entry name" value="Haloacid_Dehalogenase"/>
    <property type="match status" value="1"/>
</dbReference>
<dbReference type="EC" id="3.1.3.18" evidence="5 6"/>
<dbReference type="GO" id="GO:0046295">
    <property type="term" value="P:glycolate biosynthetic process"/>
    <property type="evidence" value="ECO:0007669"/>
    <property type="project" value="UniProtKB-UniRule"/>
</dbReference>
<name>A0A0B1Q1D6_9HYPH</name>
<dbReference type="InterPro" id="IPR023214">
    <property type="entry name" value="HAD_sf"/>
</dbReference>
<dbReference type="Gene3D" id="3.40.50.1000">
    <property type="entry name" value="HAD superfamily/HAD-like"/>
    <property type="match status" value="1"/>
</dbReference>
<dbReference type="InterPro" id="IPR050155">
    <property type="entry name" value="HAD-like_hydrolase_sf"/>
</dbReference>
<dbReference type="InterPro" id="IPR036412">
    <property type="entry name" value="HAD-like_sf"/>
</dbReference>
<feature type="binding site" evidence="6">
    <location>
        <position position="179"/>
    </location>
    <ligand>
        <name>Mg(2+)</name>
        <dbReference type="ChEBI" id="CHEBI:18420"/>
    </ligand>
</feature>
<keyword evidence="6" id="KW-0479">Metal-binding</keyword>
<evidence type="ECO:0000256" key="3">
    <source>
        <dbReference type="ARBA" id="ARBA00004818"/>
    </source>
</evidence>
<comment type="cofactor">
    <cofactor evidence="2 6">
        <name>Mg(2+)</name>
        <dbReference type="ChEBI" id="CHEBI:18420"/>
    </cofactor>
</comment>
<evidence type="ECO:0000256" key="4">
    <source>
        <dbReference type="ARBA" id="ARBA00006171"/>
    </source>
</evidence>
<keyword evidence="6" id="KW-0119">Carbohydrate metabolism</keyword>
<dbReference type="PANTHER" id="PTHR43434">
    <property type="entry name" value="PHOSPHOGLYCOLATE PHOSPHATASE"/>
    <property type="match status" value="1"/>
</dbReference>
<dbReference type="GO" id="GO:0006281">
    <property type="term" value="P:DNA repair"/>
    <property type="evidence" value="ECO:0007669"/>
    <property type="project" value="TreeGrafter"/>
</dbReference>
<dbReference type="GO" id="GO:0008967">
    <property type="term" value="F:phosphoglycolate phosphatase activity"/>
    <property type="evidence" value="ECO:0007669"/>
    <property type="project" value="UniProtKB-UniRule"/>
</dbReference>
<dbReference type="GO" id="GO:0005975">
    <property type="term" value="P:carbohydrate metabolic process"/>
    <property type="evidence" value="ECO:0007669"/>
    <property type="project" value="InterPro"/>
</dbReference>
<dbReference type="Proteomes" id="UP000030826">
    <property type="component" value="Unassembled WGS sequence"/>
</dbReference>
<evidence type="ECO:0000256" key="5">
    <source>
        <dbReference type="ARBA" id="ARBA00013078"/>
    </source>
</evidence>
<dbReference type="InterPro" id="IPR037512">
    <property type="entry name" value="PGPase_prok"/>
</dbReference>
<evidence type="ECO:0000313" key="8">
    <source>
        <dbReference type="Proteomes" id="UP000030826"/>
    </source>
</evidence>
<feature type="binding site" evidence="6">
    <location>
        <position position="17"/>
    </location>
    <ligand>
        <name>Mg(2+)</name>
        <dbReference type="ChEBI" id="CHEBI:18420"/>
    </ligand>
</feature>
<evidence type="ECO:0000256" key="2">
    <source>
        <dbReference type="ARBA" id="ARBA00001946"/>
    </source>
</evidence>
<accession>A0A0B1Q1D6</accession>
<comment type="caution">
    <text evidence="7">The sequence shown here is derived from an EMBL/GenBank/DDBJ whole genome shotgun (WGS) entry which is preliminary data.</text>
</comment>
<feature type="binding site" evidence="6">
    <location>
        <position position="19"/>
    </location>
    <ligand>
        <name>Mg(2+)</name>
        <dbReference type="ChEBI" id="CHEBI:18420"/>
    </ligand>
</feature>
<comment type="similarity">
    <text evidence="4 6">Belongs to the HAD-like hydrolase superfamily. CbbY/CbbZ/Gph/YieH family.</text>
</comment>
<dbReference type="SUPFAM" id="SSF56784">
    <property type="entry name" value="HAD-like"/>
    <property type="match status" value="1"/>
</dbReference>
<reference evidence="7 8" key="1">
    <citation type="submission" date="2014-09" db="EMBL/GenBank/DDBJ databases">
        <title>Isolation and characterization of Aurantimonas altamirensis ON-56566 from clinical sample following a dog bite.</title>
        <authorList>
            <person name="Eshaghi A."/>
            <person name="Li A."/>
            <person name="Shahinas D."/>
            <person name="Bahn P."/>
            <person name="Kus J.V."/>
            <person name="Patel S.N."/>
        </authorList>
    </citation>
    <scope>NUCLEOTIDE SEQUENCE [LARGE SCALE GENOMIC DNA]</scope>
    <source>
        <strain evidence="7 8">ON-56566</strain>
    </source>
</reference>
<dbReference type="Gene3D" id="1.10.150.240">
    <property type="entry name" value="Putative phosphatase, domain 2"/>
    <property type="match status" value="1"/>
</dbReference>
<comment type="pathway">
    <text evidence="3 6">Organic acid metabolism; glycolate biosynthesis; glycolate from 2-phosphoglycolate: step 1/1.</text>
</comment>
<protein>
    <recommendedName>
        <fullName evidence="5 6">Phosphoglycolate phosphatase</fullName>
        <shortName evidence="6">PGP</shortName>
        <shortName evidence="6">PGPase</shortName>
        <ecNumber evidence="5 6">3.1.3.18</ecNumber>
    </recommendedName>
</protein>
<evidence type="ECO:0000256" key="6">
    <source>
        <dbReference type="HAMAP-Rule" id="MF_00495"/>
    </source>
</evidence>
<dbReference type="PANTHER" id="PTHR43434:SF1">
    <property type="entry name" value="PHOSPHOGLYCOLATE PHOSPHATASE"/>
    <property type="match status" value="1"/>
</dbReference>
<organism evidence="7 8">
    <name type="scientific">Aureimonas altamirensis</name>
    <dbReference type="NCBI Taxonomy" id="370622"/>
    <lineage>
        <taxon>Bacteria</taxon>
        <taxon>Pseudomonadati</taxon>
        <taxon>Pseudomonadota</taxon>
        <taxon>Alphaproteobacteria</taxon>
        <taxon>Hyphomicrobiales</taxon>
        <taxon>Aurantimonadaceae</taxon>
        <taxon>Aureimonas</taxon>
    </lineage>
</organism>
<dbReference type="HAMAP" id="MF_00495">
    <property type="entry name" value="GPH_hydrolase_bact"/>
    <property type="match status" value="1"/>
</dbReference>
<dbReference type="STRING" id="370622.LA66_11785"/>
<dbReference type="InterPro" id="IPR041492">
    <property type="entry name" value="HAD_2"/>
</dbReference>
<dbReference type="EMBL" id="JRFJ01000003">
    <property type="protein sequence ID" value="KHJ54149.1"/>
    <property type="molecule type" value="Genomic_DNA"/>
</dbReference>
<feature type="active site" description="Nucleophile" evidence="6">
    <location>
        <position position="17"/>
    </location>
</feature>
<comment type="function">
    <text evidence="6">Specifically catalyzes the dephosphorylation of 2-phosphoglycolate. Is involved in the dissimilation of the intracellular 2-phosphoglycolate formed during the DNA repair of 3'-phosphoglycolate ends, a major class of DNA lesions induced by oxidative stress.</text>
</comment>
<evidence type="ECO:0000256" key="1">
    <source>
        <dbReference type="ARBA" id="ARBA00000830"/>
    </source>
</evidence>
<dbReference type="GO" id="GO:0046872">
    <property type="term" value="F:metal ion binding"/>
    <property type="evidence" value="ECO:0007669"/>
    <property type="project" value="UniProtKB-KW"/>
</dbReference>
<sequence length="237" mass="25109">MTVSKAAPDAPPLAIFDLDGTLVDTAPDLTGSLNHCLAQRAMAPVTLDMVRPYAGHGSRAMLTAAYGWAARDLGEDELEEQVACFLSFYEANIARHSLPFPGAVDALDRLRDAGFVLAVCTNKSERLARLLLDSLGLSARFEAISGFDTFAARKPDAIHVTGTIEQAGGSPARSVMIGDTRTDTSAALNAGIPSILMGFGYDANAQARAEATHIADDYAAVTPELVHKLWHERAIAG</sequence>
<dbReference type="OrthoDB" id="9793014at2"/>
<proteinExistence type="inferred from homology"/>
<evidence type="ECO:0000313" key="7">
    <source>
        <dbReference type="EMBL" id="KHJ54149.1"/>
    </source>
</evidence>
<dbReference type="Pfam" id="PF13419">
    <property type="entry name" value="HAD_2"/>
    <property type="match status" value="1"/>
</dbReference>
<dbReference type="AlphaFoldDB" id="A0A0B1Q1D6"/>
<comment type="catalytic activity">
    <reaction evidence="1 6">
        <text>2-phosphoglycolate + H2O = glycolate + phosphate</text>
        <dbReference type="Rhea" id="RHEA:14369"/>
        <dbReference type="ChEBI" id="CHEBI:15377"/>
        <dbReference type="ChEBI" id="CHEBI:29805"/>
        <dbReference type="ChEBI" id="CHEBI:43474"/>
        <dbReference type="ChEBI" id="CHEBI:58033"/>
        <dbReference type="EC" id="3.1.3.18"/>
    </reaction>
</comment>
<dbReference type="InterPro" id="IPR023198">
    <property type="entry name" value="PGP-like_dom2"/>
</dbReference>
<dbReference type="SFLD" id="SFLDG01129">
    <property type="entry name" value="C1.5:_HAD__Beta-PGM__Phosphata"/>
    <property type="match status" value="1"/>
</dbReference>
<gene>
    <name evidence="7" type="ORF">LA66_11785</name>
</gene>
<keyword evidence="6" id="KW-0460">Magnesium</keyword>
<dbReference type="UniPathway" id="UPA00865">
    <property type="reaction ID" value="UER00834"/>
</dbReference>
<dbReference type="GO" id="GO:0005829">
    <property type="term" value="C:cytosol"/>
    <property type="evidence" value="ECO:0007669"/>
    <property type="project" value="TreeGrafter"/>
</dbReference>
<keyword evidence="6" id="KW-0378">Hydrolase</keyword>
<dbReference type="RefSeq" id="WP_039193275.1">
    <property type="nucleotide sequence ID" value="NZ_JRFJ01000003.1"/>
</dbReference>